<dbReference type="OrthoDB" id="449382at2759"/>
<dbReference type="HOGENOM" id="CLU_057546_1_3_1"/>
<evidence type="ECO:0000313" key="2">
    <source>
        <dbReference type="EMBL" id="KIL70289.1"/>
    </source>
</evidence>
<dbReference type="InParanoid" id="A0A0C2TSL4"/>
<keyword evidence="3" id="KW-1185">Reference proteome</keyword>
<protein>
    <recommendedName>
        <fullName evidence="1">Tyrosine specific protein phosphatases domain-containing protein</fullName>
    </recommendedName>
</protein>
<dbReference type="Pfam" id="PF13350">
    <property type="entry name" value="Y_phosphatase3"/>
    <property type="match status" value="1"/>
</dbReference>
<dbReference type="InterPro" id="IPR026893">
    <property type="entry name" value="Tyr/Ser_Pase_IphP-type"/>
</dbReference>
<reference evidence="2 3" key="1">
    <citation type="submission" date="2014-04" db="EMBL/GenBank/DDBJ databases">
        <title>Evolutionary Origins and Diversification of the Mycorrhizal Mutualists.</title>
        <authorList>
            <consortium name="DOE Joint Genome Institute"/>
            <consortium name="Mycorrhizal Genomics Consortium"/>
            <person name="Kohler A."/>
            <person name="Kuo A."/>
            <person name="Nagy L.G."/>
            <person name="Floudas D."/>
            <person name="Copeland A."/>
            <person name="Barry K.W."/>
            <person name="Cichocki N."/>
            <person name="Veneault-Fourrey C."/>
            <person name="LaButti K."/>
            <person name="Lindquist E.A."/>
            <person name="Lipzen A."/>
            <person name="Lundell T."/>
            <person name="Morin E."/>
            <person name="Murat C."/>
            <person name="Riley R."/>
            <person name="Ohm R."/>
            <person name="Sun H."/>
            <person name="Tunlid A."/>
            <person name="Henrissat B."/>
            <person name="Grigoriev I.V."/>
            <person name="Hibbett D.S."/>
            <person name="Martin F."/>
        </authorList>
    </citation>
    <scope>NUCLEOTIDE SEQUENCE [LARGE SCALE GENOMIC DNA]</scope>
    <source>
        <strain evidence="2 3">Koide BX008</strain>
    </source>
</reference>
<dbReference type="EMBL" id="KN818224">
    <property type="protein sequence ID" value="KIL70289.1"/>
    <property type="molecule type" value="Genomic_DNA"/>
</dbReference>
<dbReference type="PROSITE" id="PS50056">
    <property type="entry name" value="TYR_PHOSPHATASE_2"/>
    <property type="match status" value="1"/>
</dbReference>
<organism evidence="2 3">
    <name type="scientific">Amanita muscaria (strain Koide BX008)</name>
    <dbReference type="NCBI Taxonomy" id="946122"/>
    <lineage>
        <taxon>Eukaryota</taxon>
        <taxon>Fungi</taxon>
        <taxon>Dikarya</taxon>
        <taxon>Basidiomycota</taxon>
        <taxon>Agaricomycotina</taxon>
        <taxon>Agaricomycetes</taxon>
        <taxon>Agaricomycetidae</taxon>
        <taxon>Agaricales</taxon>
        <taxon>Pluteineae</taxon>
        <taxon>Amanitaceae</taxon>
        <taxon>Amanita</taxon>
    </lineage>
</organism>
<dbReference type="InterPro" id="IPR016130">
    <property type="entry name" value="Tyr_Pase_AS"/>
</dbReference>
<dbReference type="PANTHER" id="PTHR31126:SF1">
    <property type="entry name" value="TYROSINE SPECIFIC PROTEIN PHOSPHATASES DOMAIN-CONTAINING PROTEIN"/>
    <property type="match status" value="1"/>
</dbReference>
<proteinExistence type="predicted"/>
<accession>A0A0C2TSL4</accession>
<evidence type="ECO:0000259" key="1">
    <source>
        <dbReference type="PROSITE" id="PS50056"/>
    </source>
</evidence>
<evidence type="ECO:0000313" key="3">
    <source>
        <dbReference type="Proteomes" id="UP000054549"/>
    </source>
</evidence>
<name>A0A0C2TSL4_AMAMK</name>
<dbReference type="AlphaFoldDB" id="A0A0C2TSL4"/>
<dbReference type="GO" id="GO:0004721">
    <property type="term" value="F:phosphoprotein phosphatase activity"/>
    <property type="evidence" value="ECO:0007669"/>
    <property type="project" value="InterPro"/>
</dbReference>
<dbReference type="PANTHER" id="PTHR31126">
    <property type="entry name" value="TYROSINE-PROTEIN PHOSPHATASE"/>
    <property type="match status" value="1"/>
</dbReference>
<dbReference type="Proteomes" id="UP000054549">
    <property type="component" value="Unassembled WGS sequence"/>
</dbReference>
<dbReference type="Gene3D" id="3.90.190.10">
    <property type="entry name" value="Protein tyrosine phosphatase superfamily"/>
    <property type="match status" value="1"/>
</dbReference>
<feature type="domain" description="Tyrosine specific protein phosphatases" evidence="1">
    <location>
        <begin position="141"/>
        <end position="212"/>
    </location>
</feature>
<dbReference type="InterPro" id="IPR000387">
    <property type="entry name" value="Tyr_Pase_dom"/>
</dbReference>
<gene>
    <name evidence="2" type="ORF">M378DRAFT_156386</name>
</gene>
<dbReference type="InterPro" id="IPR029021">
    <property type="entry name" value="Prot-tyrosine_phosphatase-like"/>
</dbReference>
<dbReference type="SUPFAM" id="SSF52799">
    <property type="entry name" value="(Phosphotyrosine protein) phosphatases II"/>
    <property type="match status" value="1"/>
</dbReference>
<dbReference type="STRING" id="946122.A0A0C2TSL4"/>
<dbReference type="PROSITE" id="PS00383">
    <property type="entry name" value="TYR_PHOSPHATASE_1"/>
    <property type="match status" value="1"/>
</dbReference>
<sequence>MHKLSDCKASFYMNELEPLDPVYVAEVLSHPPFVTIEGVINVRDLGHLPSTRYPGKTTRPNLLFRSAELSRITDEGKAQLKQLGITTVFDTRADIELTKYNAPLPSIDGVTFIRAPVFQKEDYSPETMAKRFQLYASGKTEAFMELYSQILDHGGPCFGAILRHVRDRPTEGCLFHCTAGKDRTGVVAAIILKLAGVDHNTIARDYSLTRIGREPARDFIMNRLSQEPIFAENNEAALNMFTCRSETMIAFLDLLDTKYGGIEQYLKSFVGFSDVDIAKVRENILIPASHRL</sequence>